<accession>A0A9W7GH73</accession>
<dbReference type="AlphaFoldDB" id="A0A9W7GH73"/>
<comment type="caution">
    <text evidence="2">The sequence shown here is derived from an EMBL/GenBank/DDBJ whole genome shotgun (WGS) entry which is preliminary data.</text>
</comment>
<evidence type="ECO:0000256" key="1">
    <source>
        <dbReference type="SAM" id="MobiDB-lite"/>
    </source>
</evidence>
<organism evidence="2 3">
    <name type="scientific">Triparma columacea</name>
    <dbReference type="NCBI Taxonomy" id="722753"/>
    <lineage>
        <taxon>Eukaryota</taxon>
        <taxon>Sar</taxon>
        <taxon>Stramenopiles</taxon>
        <taxon>Ochrophyta</taxon>
        <taxon>Bolidophyceae</taxon>
        <taxon>Parmales</taxon>
        <taxon>Triparmaceae</taxon>
        <taxon>Triparma</taxon>
    </lineage>
</organism>
<gene>
    <name evidence="2" type="ORF">TrCOL_g13090</name>
</gene>
<protein>
    <submittedName>
        <fullName evidence="2">Uncharacterized protein</fullName>
    </submittedName>
</protein>
<feature type="region of interest" description="Disordered" evidence="1">
    <location>
        <begin position="243"/>
        <end position="268"/>
    </location>
</feature>
<feature type="compositionally biased region" description="Acidic residues" evidence="1">
    <location>
        <begin position="243"/>
        <end position="260"/>
    </location>
</feature>
<sequence>MDIIFNSLQGRQGIVEYFNTRLGVGGGGGGVDEEGGETGGEGEDLLGVALEFGMAEAVEWISEYRDSSGVGVGGGGGGDYGLELIRKSVTGGLTRALLGVGYVGRVVQGTKVSDLFDPDKGTPGSGMSVMHVLGKGGNARGILEVLEAVGGGGGDVGGGGYCDNVCGNKGWSAVMYLLNHYRGGEGGGGELLKCLCTMRSRGCRVRGVKDKHGRNAGTISSRKVKTVGEEVKEYVEKWEREEMVEEEEERQGGRDDEEEVMALPGMLV</sequence>
<reference evidence="3" key="1">
    <citation type="journal article" date="2023" name="Commun. Biol.">
        <title>Genome analysis of Parmales, the sister group of diatoms, reveals the evolutionary specialization of diatoms from phago-mixotrophs to photoautotrophs.</title>
        <authorList>
            <person name="Ban H."/>
            <person name="Sato S."/>
            <person name="Yoshikawa S."/>
            <person name="Yamada K."/>
            <person name="Nakamura Y."/>
            <person name="Ichinomiya M."/>
            <person name="Sato N."/>
            <person name="Blanc-Mathieu R."/>
            <person name="Endo H."/>
            <person name="Kuwata A."/>
            <person name="Ogata H."/>
        </authorList>
    </citation>
    <scope>NUCLEOTIDE SEQUENCE [LARGE SCALE GENOMIC DNA]</scope>
</reference>
<evidence type="ECO:0000313" key="2">
    <source>
        <dbReference type="EMBL" id="GMI44839.1"/>
    </source>
</evidence>
<dbReference type="Proteomes" id="UP001165065">
    <property type="component" value="Unassembled WGS sequence"/>
</dbReference>
<name>A0A9W7GH73_9STRA</name>
<proteinExistence type="predicted"/>
<evidence type="ECO:0000313" key="3">
    <source>
        <dbReference type="Proteomes" id="UP001165065"/>
    </source>
</evidence>
<dbReference type="EMBL" id="BRYA01000228">
    <property type="protein sequence ID" value="GMI44839.1"/>
    <property type="molecule type" value="Genomic_DNA"/>
</dbReference>
<keyword evidence="3" id="KW-1185">Reference proteome</keyword>